<dbReference type="PIRSF" id="PIRSF015582">
    <property type="entry name" value="Cit_lyase_B"/>
    <property type="match status" value="1"/>
</dbReference>
<dbReference type="Pfam" id="PF03328">
    <property type="entry name" value="HpcH_HpaI"/>
    <property type="match status" value="1"/>
</dbReference>
<dbReference type="EMBL" id="SMSE01000003">
    <property type="protein sequence ID" value="TDG12412.1"/>
    <property type="molecule type" value="Genomic_DNA"/>
</dbReference>
<proteinExistence type="predicted"/>
<reference evidence="7 8" key="1">
    <citation type="submission" date="2019-03" db="EMBL/GenBank/DDBJ databases">
        <title>Seongchinamella monodicae gen. nov., sp. nov., a novel member of the Gammaproteobacteria isolated from a tidal mudflat of beach.</title>
        <authorList>
            <person name="Yang H.G."/>
            <person name="Kang J.W."/>
            <person name="Lee S.D."/>
        </authorList>
    </citation>
    <scope>NUCLEOTIDE SEQUENCE [LARGE SCALE GENOMIC DNA]</scope>
    <source>
        <strain evidence="7 8">GH4-78</strain>
    </source>
</reference>
<dbReference type="Gene3D" id="3.20.20.60">
    <property type="entry name" value="Phosphoenolpyruvate-binding domains"/>
    <property type="match status" value="1"/>
</dbReference>
<dbReference type="RefSeq" id="WP_133213178.1">
    <property type="nucleotide sequence ID" value="NZ_SMSE01000003.1"/>
</dbReference>
<comment type="caution">
    <text evidence="7">The sequence shown here is derived from an EMBL/GenBank/DDBJ whole genome shotgun (WGS) entry which is preliminary data.</text>
</comment>
<keyword evidence="8" id="KW-1185">Reference proteome</keyword>
<dbReference type="GO" id="GO:0006107">
    <property type="term" value="P:oxaloacetate metabolic process"/>
    <property type="evidence" value="ECO:0007669"/>
    <property type="project" value="TreeGrafter"/>
</dbReference>
<feature type="binding site" evidence="5">
    <location>
        <position position="128"/>
    </location>
    <ligand>
        <name>Mg(2+)</name>
        <dbReference type="ChEBI" id="CHEBI:18420"/>
    </ligand>
</feature>
<feature type="domain" description="HpcH/HpaI aldolase/citrate lyase" evidence="6">
    <location>
        <begin position="11"/>
        <end position="225"/>
    </location>
</feature>
<dbReference type="OrthoDB" id="6831788at2"/>
<feature type="binding site" evidence="4">
    <location>
        <position position="72"/>
    </location>
    <ligand>
        <name>substrate</name>
    </ligand>
</feature>
<feature type="binding site" evidence="4">
    <location>
        <position position="128"/>
    </location>
    <ligand>
        <name>substrate</name>
    </ligand>
</feature>
<gene>
    <name evidence="7" type="ORF">E2F43_12425</name>
</gene>
<sequence length="294" mass="31309">MPTTDKLRPRRSCLYMPGANARALEKAQSLPADMLVFDLEDAVAPDAKVEARETVAEAVRSRAYGQRELLVRINALESPWGRADMDAALQAAPDGILLPKVSTAAQVRAADQLLKAADSQAGLWAMIETPLAILNIREIAATAQETRLLGLVVGTNDLAKELQAVTDPSRSAFQVHLALTLAAARAFGLVAIDGVFNDFRDPEGLAAACEQGRLLGFDGKSLIHPAQLETANRVFAPEPGAVAQAQIIVEAFALEENQGKGVIQVNGKMVELLHLEQAQQLLAIARAIEAVNAG</sequence>
<dbReference type="GO" id="GO:0016829">
    <property type="term" value="F:lyase activity"/>
    <property type="evidence" value="ECO:0007669"/>
    <property type="project" value="UniProtKB-KW"/>
</dbReference>
<evidence type="ECO:0000256" key="4">
    <source>
        <dbReference type="PIRSR" id="PIRSR015582-1"/>
    </source>
</evidence>
<evidence type="ECO:0000256" key="1">
    <source>
        <dbReference type="ARBA" id="ARBA00001946"/>
    </source>
</evidence>
<name>A0A4R5LPE1_9GAMM</name>
<keyword evidence="2 5" id="KW-0479">Metal-binding</keyword>
<evidence type="ECO:0000256" key="3">
    <source>
        <dbReference type="ARBA" id="ARBA00022842"/>
    </source>
</evidence>
<dbReference type="InterPro" id="IPR040442">
    <property type="entry name" value="Pyrv_kinase-like_dom_sf"/>
</dbReference>
<protein>
    <submittedName>
        <fullName evidence="7">CoA ester lyase</fullName>
    </submittedName>
</protein>
<dbReference type="InterPro" id="IPR011206">
    <property type="entry name" value="Citrate_lyase_beta/mcl1/mcl2"/>
</dbReference>
<dbReference type="InterPro" id="IPR015813">
    <property type="entry name" value="Pyrv/PenolPyrv_kinase-like_dom"/>
</dbReference>
<evidence type="ECO:0000313" key="8">
    <source>
        <dbReference type="Proteomes" id="UP000295554"/>
    </source>
</evidence>
<dbReference type="PANTHER" id="PTHR32308:SF10">
    <property type="entry name" value="CITRATE LYASE SUBUNIT BETA"/>
    <property type="match status" value="1"/>
</dbReference>
<evidence type="ECO:0000256" key="5">
    <source>
        <dbReference type="PIRSR" id="PIRSR015582-2"/>
    </source>
</evidence>
<dbReference type="InterPro" id="IPR005000">
    <property type="entry name" value="Aldolase/citrate-lyase_domain"/>
</dbReference>
<organism evidence="7 8">
    <name type="scientific">Seongchinamella unica</name>
    <dbReference type="NCBI Taxonomy" id="2547392"/>
    <lineage>
        <taxon>Bacteria</taxon>
        <taxon>Pseudomonadati</taxon>
        <taxon>Pseudomonadota</taxon>
        <taxon>Gammaproteobacteria</taxon>
        <taxon>Cellvibrionales</taxon>
        <taxon>Halieaceae</taxon>
        <taxon>Seongchinamella</taxon>
    </lineage>
</organism>
<dbReference type="SUPFAM" id="SSF51621">
    <property type="entry name" value="Phosphoenolpyruvate/pyruvate domain"/>
    <property type="match status" value="1"/>
</dbReference>
<feature type="binding site" evidence="5">
    <location>
        <position position="157"/>
    </location>
    <ligand>
        <name>Mg(2+)</name>
        <dbReference type="ChEBI" id="CHEBI:18420"/>
    </ligand>
</feature>
<dbReference type="GO" id="GO:0000287">
    <property type="term" value="F:magnesium ion binding"/>
    <property type="evidence" value="ECO:0007669"/>
    <property type="project" value="TreeGrafter"/>
</dbReference>
<evidence type="ECO:0000259" key="6">
    <source>
        <dbReference type="Pfam" id="PF03328"/>
    </source>
</evidence>
<evidence type="ECO:0000313" key="7">
    <source>
        <dbReference type="EMBL" id="TDG12412.1"/>
    </source>
</evidence>
<dbReference type="AlphaFoldDB" id="A0A4R5LPE1"/>
<comment type="cofactor">
    <cofactor evidence="1">
        <name>Mg(2+)</name>
        <dbReference type="ChEBI" id="CHEBI:18420"/>
    </cofactor>
</comment>
<evidence type="ECO:0000256" key="2">
    <source>
        <dbReference type="ARBA" id="ARBA00022723"/>
    </source>
</evidence>
<keyword evidence="7" id="KW-0456">Lyase</keyword>
<accession>A0A4R5LPE1</accession>
<keyword evidence="3 5" id="KW-0460">Magnesium</keyword>
<dbReference type="Proteomes" id="UP000295554">
    <property type="component" value="Unassembled WGS sequence"/>
</dbReference>
<dbReference type="PANTHER" id="PTHR32308">
    <property type="entry name" value="LYASE BETA SUBUNIT, PUTATIVE (AFU_ORTHOLOGUE AFUA_4G13030)-RELATED"/>
    <property type="match status" value="1"/>
</dbReference>